<dbReference type="Pfam" id="PF11985">
    <property type="entry name" value="Phage_Mu_Gp27"/>
    <property type="match status" value="1"/>
</dbReference>
<accession>A0ABY4E1G4</accession>
<reference evidence="1 2" key="1">
    <citation type="journal article" date="2022" name="Res Sq">
        <title>Evolution of multicellular longitudinally dividing oral cavity symbionts (Neisseriaceae).</title>
        <authorList>
            <person name="Nyongesa S."/>
            <person name="Weber P."/>
            <person name="Bernet E."/>
            <person name="Pullido F."/>
            <person name="Nieckarz M."/>
            <person name="Delaby M."/>
            <person name="Nieves C."/>
            <person name="Viehboeck T."/>
            <person name="Krause N."/>
            <person name="Rivera-Millot A."/>
            <person name="Nakamura A."/>
            <person name="Vischer N."/>
            <person name="VanNieuwenhze M."/>
            <person name="Brun Y."/>
            <person name="Cava F."/>
            <person name="Bulgheresi S."/>
            <person name="Veyrier F."/>
        </authorList>
    </citation>
    <scope>NUCLEOTIDE SEQUENCE [LARGE SCALE GENOMIC DNA]</scope>
    <source>
        <strain evidence="1 2">CCUG 63373m</strain>
    </source>
</reference>
<organism evidence="1 2">
    <name type="scientific">Uruburuella testudinis</name>
    <dbReference type="NCBI Taxonomy" id="1282863"/>
    <lineage>
        <taxon>Bacteria</taxon>
        <taxon>Pseudomonadati</taxon>
        <taxon>Pseudomonadota</taxon>
        <taxon>Betaproteobacteria</taxon>
        <taxon>Neisseriales</taxon>
        <taxon>Neisseriaceae</taxon>
        <taxon>Uruburuella</taxon>
    </lineage>
</organism>
<evidence type="ECO:0000313" key="1">
    <source>
        <dbReference type="EMBL" id="UOO82806.1"/>
    </source>
</evidence>
<dbReference type="RefSeq" id="WP_244786881.1">
    <property type="nucleotide sequence ID" value="NZ_CP091508.1"/>
</dbReference>
<name>A0ABY4E1G4_9NEIS</name>
<gene>
    <name evidence="1" type="ORF">LVJ83_04900</name>
</gene>
<proteinExistence type="predicted"/>
<dbReference type="Proteomes" id="UP000829817">
    <property type="component" value="Chromosome"/>
</dbReference>
<keyword evidence="2" id="KW-1185">Reference proteome</keyword>
<dbReference type="InterPro" id="IPR021874">
    <property type="entry name" value="Phage_Mu_Gp27"/>
</dbReference>
<dbReference type="EMBL" id="CP091508">
    <property type="protein sequence ID" value="UOO82806.1"/>
    <property type="molecule type" value="Genomic_DNA"/>
</dbReference>
<evidence type="ECO:0000313" key="2">
    <source>
        <dbReference type="Proteomes" id="UP000829817"/>
    </source>
</evidence>
<sequence>MAPRSSIDLLPENVRHALERKLTESGFSNYRALADWLQSQGFQISRSAVHRYGQKVERRFASIKASTEAARLIAEGASDEGDTRSEALMAMLQTELFDALVQIGEMDNEELNALDRFGVMAEGAKKISGLISASTRLKEYQAKVKAKVQAAAEDVAKQAKKGGLSEESVEAIRKHILGIAS</sequence>
<protein>
    <submittedName>
        <fullName evidence="1">DUF3486 family protein</fullName>
    </submittedName>
</protein>